<proteinExistence type="inferred from homology"/>
<sequence>MKRYQKVTIVTIVTFLIWFVLLVDYLQFNLPSSIKSILPALPLWVVVTFGAYSLGSISYNLLIMSDCKEAYESLSDEIKEAKRNLRSKGMTLKSD</sequence>
<dbReference type="GO" id="GO:0016757">
    <property type="term" value="F:glycosyltransferase activity"/>
    <property type="evidence" value="ECO:0007669"/>
    <property type="project" value="UniProtKB-KW"/>
</dbReference>
<dbReference type="OMA" id="KLMQWLF"/>
<dbReference type="EMBL" id="GL883006">
    <property type="protein sequence ID" value="EGG25081.1"/>
    <property type="molecule type" value="Genomic_DNA"/>
</dbReference>
<evidence type="ECO:0000313" key="9">
    <source>
        <dbReference type="EMBL" id="EGG25081.1"/>
    </source>
</evidence>
<dbReference type="OrthoDB" id="2014333at2759"/>
<keyword evidence="10" id="KW-1185">Reference proteome</keyword>
<dbReference type="PANTHER" id="PTHR16433:SF0">
    <property type="entry name" value="DOLICHOL-PHOSPHATE MANNOSYLTRANSFERASE SUBUNIT 3"/>
    <property type="match status" value="1"/>
</dbReference>
<dbReference type="GeneID" id="14876776"/>
<dbReference type="STRING" id="1054147.F4PH97"/>
<name>F4PH97_CACFS</name>
<evidence type="ECO:0000256" key="7">
    <source>
        <dbReference type="RuleBase" id="RU365085"/>
    </source>
</evidence>
<accession>F4PH97</accession>
<keyword evidence="4 7" id="KW-0256">Endoplasmic reticulum</keyword>
<comment type="pathway">
    <text evidence="7">Protein modification; protein glycosylation.</text>
</comment>
<dbReference type="UniPathway" id="UPA00378"/>
<evidence type="ECO:0000256" key="5">
    <source>
        <dbReference type="ARBA" id="ARBA00022989"/>
    </source>
</evidence>
<dbReference type="RefSeq" id="XP_004362932.1">
    <property type="nucleotide sequence ID" value="XM_004362875.1"/>
</dbReference>
<dbReference type="AlphaFoldDB" id="F4PH97"/>
<keyword evidence="8" id="KW-0175">Coiled coil</keyword>
<evidence type="ECO:0000256" key="8">
    <source>
        <dbReference type="SAM" id="Coils"/>
    </source>
</evidence>
<dbReference type="GO" id="GO:0006506">
    <property type="term" value="P:GPI anchor biosynthetic process"/>
    <property type="evidence" value="ECO:0007669"/>
    <property type="project" value="TreeGrafter"/>
</dbReference>
<evidence type="ECO:0000256" key="4">
    <source>
        <dbReference type="ARBA" id="ARBA00022824"/>
    </source>
</evidence>
<evidence type="ECO:0000313" key="10">
    <source>
        <dbReference type="Proteomes" id="UP000007797"/>
    </source>
</evidence>
<feature type="transmembrane region" description="Helical" evidence="7">
    <location>
        <begin position="7"/>
        <end position="28"/>
    </location>
</feature>
<feature type="transmembrane region" description="Helical" evidence="7">
    <location>
        <begin position="40"/>
        <end position="62"/>
    </location>
</feature>
<evidence type="ECO:0000256" key="6">
    <source>
        <dbReference type="ARBA" id="ARBA00023136"/>
    </source>
</evidence>
<dbReference type="PANTHER" id="PTHR16433">
    <property type="entry name" value="DOLICHOL-PHOSPHATE MANNOSYLTRANSFERASE SUBUNIT 3"/>
    <property type="match status" value="1"/>
</dbReference>
<keyword evidence="9" id="KW-0808">Transferase</keyword>
<protein>
    <recommendedName>
        <fullName evidence="7">Dolichol-phosphate mannosyltransferase subunit 3</fullName>
    </recommendedName>
</protein>
<evidence type="ECO:0000256" key="2">
    <source>
        <dbReference type="ARBA" id="ARBA00010430"/>
    </source>
</evidence>
<comment type="similarity">
    <text evidence="2 7">Belongs to the DPM3 family.</text>
</comment>
<keyword evidence="5 7" id="KW-1133">Transmembrane helix</keyword>
<reference evidence="10" key="1">
    <citation type="journal article" date="2011" name="Genome Res.">
        <title>Phylogeny-wide analysis of social amoeba genomes highlights ancient origins for complex intercellular communication.</title>
        <authorList>
            <person name="Heidel A.J."/>
            <person name="Lawal H.M."/>
            <person name="Felder M."/>
            <person name="Schilde C."/>
            <person name="Helps N.R."/>
            <person name="Tunggal B."/>
            <person name="Rivero F."/>
            <person name="John U."/>
            <person name="Schleicher M."/>
            <person name="Eichinger L."/>
            <person name="Platzer M."/>
            <person name="Noegel A.A."/>
            <person name="Schaap P."/>
            <person name="Gloeckner G."/>
        </authorList>
    </citation>
    <scope>NUCLEOTIDE SEQUENCE [LARGE SCALE GENOMIC DNA]</scope>
    <source>
        <strain evidence="10">SH3</strain>
    </source>
</reference>
<dbReference type="GO" id="GO:0005789">
    <property type="term" value="C:endoplasmic reticulum membrane"/>
    <property type="evidence" value="ECO:0007669"/>
    <property type="project" value="UniProtKB-SubCell"/>
</dbReference>
<feature type="coiled-coil region" evidence="8">
    <location>
        <begin position="64"/>
        <end position="91"/>
    </location>
</feature>
<evidence type="ECO:0000256" key="1">
    <source>
        <dbReference type="ARBA" id="ARBA00004477"/>
    </source>
</evidence>
<gene>
    <name evidence="9" type="primary">dpm3</name>
    <name evidence="9" type="ORF">DFA_03327</name>
</gene>
<comment type="subcellular location">
    <subcellularLocation>
        <location evidence="1 7">Endoplasmic reticulum membrane</location>
        <topology evidence="1 7">Multi-pass membrane protein</topology>
    </subcellularLocation>
</comment>
<dbReference type="Pfam" id="PF08285">
    <property type="entry name" value="DPM3"/>
    <property type="match status" value="1"/>
</dbReference>
<dbReference type="GO" id="GO:0033185">
    <property type="term" value="C:dolichol-phosphate-mannose synthase complex"/>
    <property type="evidence" value="ECO:0007669"/>
    <property type="project" value="TreeGrafter"/>
</dbReference>
<dbReference type="KEGG" id="dfa:DFA_03327"/>
<dbReference type="InterPro" id="IPR013174">
    <property type="entry name" value="DPM3"/>
</dbReference>
<evidence type="ECO:0000256" key="3">
    <source>
        <dbReference type="ARBA" id="ARBA00022692"/>
    </source>
</evidence>
<keyword evidence="9" id="KW-0328">Glycosyltransferase</keyword>
<dbReference type="Proteomes" id="UP000007797">
    <property type="component" value="Unassembled WGS sequence"/>
</dbReference>
<keyword evidence="3 7" id="KW-0812">Transmembrane</keyword>
<keyword evidence="6 7" id="KW-0472">Membrane</keyword>
<comment type="subunit">
    <text evidence="7">Component of the dolichol-phosphate mannose (DPM) synthase complex.</text>
</comment>
<comment type="function">
    <text evidence="7">Stabilizer subunit of the dolichol-phosphate mannose (DPM) synthase complex; tethers catalytic subunit to the ER.</text>
</comment>
<organism evidence="9 10">
    <name type="scientific">Cavenderia fasciculata</name>
    <name type="common">Slime mold</name>
    <name type="synonym">Dictyostelium fasciculatum</name>
    <dbReference type="NCBI Taxonomy" id="261658"/>
    <lineage>
        <taxon>Eukaryota</taxon>
        <taxon>Amoebozoa</taxon>
        <taxon>Evosea</taxon>
        <taxon>Eumycetozoa</taxon>
        <taxon>Dictyostelia</taxon>
        <taxon>Acytosteliales</taxon>
        <taxon>Cavenderiaceae</taxon>
        <taxon>Cavenderia</taxon>
    </lineage>
</organism>